<proteinExistence type="predicted"/>
<gene>
    <name evidence="2" type="ORF">CR513_57087</name>
</gene>
<dbReference type="EMBL" id="QJKJ01014418">
    <property type="protein sequence ID" value="RDX64369.1"/>
    <property type="molecule type" value="Genomic_DNA"/>
</dbReference>
<evidence type="ECO:0000313" key="3">
    <source>
        <dbReference type="Proteomes" id="UP000257109"/>
    </source>
</evidence>
<dbReference type="Proteomes" id="UP000257109">
    <property type="component" value="Unassembled WGS sequence"/>
</dbReference>
<evidence type="ECO:0000313" key="2">
    <source>
        <dbReference type="EMBL" id="RDX64369.1"/>
    </source>
</evidence>
<dbReference type="AlphaFoldDB" id="A0A371EEF4"/>
<feature type="region of interest" description="Disordered" evidence="1">
    <location>
        <begin position="71"/>
        <end position="96"/>
    </location>
</feature>
<organism evidence="2 3">
    <name type="scientific">Mucuna pruriens</name>
    <name type="common">Velvet bean</name>
    <name type="synonym">Dolichos pruriens</name>
    <dbReference type="NCBI Taxonomy" id="157652"/>
    <lineage>
        <taxon>Eukaryota</taxon>
        <taxon>Viridiplantae</taxon>
        <taxon>Streptophyta</taxon>
        <taxon>Embryophyta</taxon>
        <taxon>Tracheophyta</taxon>
        <taxon>Spermatophyta</taxon>
        <taxon>Magnoliopsida</taxon>
        <taxon>eudicotyledons</taxon>
        <taxon>Gunneridae</taxon>
        <taxon>Pentapetalae</taxon>
        <taxon>rosids</taxon>
        <taxon>fabids</taxon>
        <taxon>Fabales</taxon>
        <taxon>Fabaceae</taxon>
        <taxon>Papilionoideae</taxon>
        <taxon>50 kb inversion clade</taxon>
        <taxon>NPAAA clade</taxon>
        <taxon>indigoferoid/millettioid clade</taxon>
        <taxon>Phaseoleae</taxon>
        <taxon>Mucuna</taxon>
    </lineage>
</organism>
<protein>
    <recommendedName>
        <fullName evidence="4">RNase H type-1 domain-containing protein</fullName>
    </recommendedName>
</protein>
<reference evidence="2" key="1">
    <citation type="submission" date="2018-05" db="EMBL/GenBank/DDBJ databases">
        <title>Draft genome of Mucuna pruriens seed.</title>
        <authorList>
            <person name="Nnadi N.E."/>
            <person name="Vos R."/>
            <person name="Hasami M.H."/>
            <person name="Devisetty U.K."/>
            <person name="Aguiy J.C."/>
        </authorList>
    </citation>
    <scope>NUCLEOTIDE SEQUENCE [LARGE SCALE GENOMIC DNA]</scope>
    <source>
        <strain evidence="2">JCA_2017</strain>
    </source>
</reference>
<keyword evidence="3" id="KW-1185">Reference proteome</keyword>
<name>A0A371EEF4_MUCPR</name>
<comment type="caution">
    <text evidence="2">The sequence shown here is derived from an EMBL/GenBank/DDBJ whole genome shotgun (WGS) entry which is preliminary data.</text>
</comment>
<feature type="non-terminal residue" evidence="2">
    <location>
        <position position="1"/>
    </location>
</feature>
<sequence length="96" mass="11365">MEMTQSRIENQMADALATLSSMFEISLEKETHTHILQIWCQTEAKKKVDGKPWYFDILSNIKDRVSNWHLRKQQKNAKKTDNGFSPRWRSALEKKL</sequence>
<accession>A0A371EEF4</accession>
<evidence type="ECO:0008006" key="4">
    <source>
        <dbReference type="Google" id="ProtNLM"/>
    </source>
</evidence>
<evidence type="ECO:0000256" key="1">
    <source>
        <dbReference type="SAM" id="MobiDB-lite"/>
    </source>
</evidence>